<evidence type="ECO:0000313" key="5">
    <source>
        <dbReference type="Proteomes" id="UP001058860"/>
    </source>
</evidence>
<gene>
    <name evidence="4" type="ORF">LRS13_04590</name>
</gene>
<dbReference type="Gene3D" id="3.40.630.30">
    <property type="match status" value="1"/>
</dbReference>
<keyword evidence="5" id="KW-1185">Reference proteome</keyword>
<dbReference type="PANTHER" id="PTHR43877:SF2">
    <property type="entry name" value="AMINOALKYLPHOSPHONATE N-ACETYLTRANSFERASE-RELATED"/>
    <property type="match status" value="1"/>
</dbReference>
<dbReference type="SUPFAM" id="SSF55729">
    <property type="entry name" value="Acyl-CoA N-acyltransferases (Nat)"/>
    <property type="match status" value="1"/>
</dbReference>
<dbReference type="PANTHER" id="PTHR43877">
    <property type="entry name" value="AMINOALKYLPHOSPHONATE N-ACETYLTRANSFERASE-RELATED-RELATED"/>
    <property type="match status" value="1"/>
</dbReference>
<protein>
    <submittedName>
        <fullName evidence="4">GNAT family N-acetyltransferase</fullName>
    </submittedName>
</protein>
<keyword evidence="2" id="KW-0012">Acyltransferase</keyword>
<reference evidence="5" key="1">
    <citation type="submission" date="2021-11" db="EMBL/GenBank/DDBJ databases">
        <title>Cultivation dependent microbiological survey of springs from the worlds oldest radium mine currently devoted to the extraction of radon-saturated water.</title>
        <authorList>
            <person name="Kapinusova G."/>
            <person name="Smrhova T."/>
            <person name="Strejcek M."/>
            <person name="Suman J."/>
            <person name="Jani K."/>
            <person name="Pajer P."/>
            <person name="Uhlik O."/>
        </authorList>
    </citation>
    <scope>NUCLEOTIDE SEQUENCE [LARGE SCALE GENOMIC DNA]</scope>
    <source>
        <strain evidence="5">J379</strain>
    </source>
</reference>
<evidence type="ECO:0000256" key="1">
    <source>
        <dbReference type="ARBA" id="ARBA00022679"/>
    </source>
</evidence>
<dbReference type="RefSeq" id="WP_353865292.1">
    <property type="nucleotide sequence ID" value="NZ_CP088295.1"/>
</dbReference>
<keyword evidence="1" id="KW-0808">Transferase</keyword>
<proteinExistence type="predicted"/>
<evidence type="ECO:0000313" key="4">
    <source>
        <dbReference type="EMBL" id="UUY04812.1"/>
    </source>
</evidence>
<accession>A0ABY5PJR9</accession>
<dbReference type="InterPro" id="IPR050832">
    <property type="entry name" value="Bact_Acetyltransf"/>
</dbReference>
<dbReference type="InterPro" id="IPR000182">
    <property type="entry name" value="GNAT_dom"/>
</dbReference>
<dbReference type="EMBL" id="CP088295">
    <property type="protein sequence ID" value="UUY04812.1"/>
    <property type="molecule type" value="Genomic_DNA"/>
</dbReference>
<evidence type="ECO:0000259" key="3">
    <source>
        <dbReference type="PROSITE" id="PS51186"/>
    </source>
</evidence>
<sequence>MITRHGSEVLDEVRGLYLEMRDHHAEIAPQFGPLRTDDDAWSRRVTTYRRWLDGDDEAFVLVARDPDGTAVGYAFTHVADGMPGWREPDRLGIVETLSIAADRRGAGIGKALLDRVYAELAPLGVHTVALDVVATNTDARRFYEREGLTPRTVQYWATRPSSTSPEIGFRTQGAGS</sequence>
<evidence type="ECO:0000256" key="2">
    <source>
        <dbReference type="ARBA" id="ARBA00023315"/>
    </source>
</evidence>
<dbReference type="PROSITE" id="PS51186">
    <property type="entry name" value="GNAT"/>
    <property type="match status" value="1"/>
</dbReference>
<organism evidence="4 5">
    <name type="scientific">Svornostia abyssi</name>
    <dbReference type="NCBI Taxonomy" id="2898438"/>
    <lineage>
        <taxon>Bacteria</taxon>
        <taxon>Bacillati</taxon>
        <taxon>Actinomycetota</taxon>
        <taxon>Thermoleophilia</taxon>
        <taxon>Solirubrobacterales</taxon>
        <taxon>Baekduiaceae</taxon>
        <taxon>Svornostia</taxon>
    </lineage>
</organism>
<dbReference type="InterPro" id="IPR016181">
    <property type="entry name" value="Acyl_CoA_acyltransferase"/>
</dbReference>
<dbReference type="Proteomes" id="UP001058860">
    <property type="component" value="Chromosome"/>
</dbReference>
<name>A0ABY5PJR9_9ACTN</name>
<feature type="domain" description="N-acetyltransferase" evidence="3">
    <location>
        <begin position="18"/>
        <end position="176"/>
    </location>
</feature>
<dbReference type="CDD" id="cd04301">
    <property type="entry name" value="NAT_SF"/>
    <property type="match status" value="1"/>
</dbReference>
<dbReference type="Pfam" id="PF00583">
    <property type="entry name" value="Acetyltransf_1"/>
    <property type="match status" value="1"/>
</dbReference>